<evidence type="ECO:0000256" key="4">
    <source>
        <dbReference type="ARBA" id="ARBA00022989"/>
    </source>
</evidence>
<comment type="caution">
    <text evidence="9">The sequence shown here is derived from an EMBL/GenBank/DDBJ whole genome shotgun (WGS) entry which is preliminary data.</text>
</comment>
<dbReference type="InterPro" id="IPR004477">
    <property type="entry name" value="ComEC_N"/>
</dbReference>
<feature type="transmembrane region" description="Helical" evidence="6">
    <location>
        <begin position="387"/>
        <end position="406"/>
    </location>
</feature>
<evidence type="ECO:0000256" key="5">
    <source>
        <dbReference type="ARBA" id="ARBA00023136"/>
    </source>
</evidence>
<keyword evidence="4 6" id="KW-1133">Transmembrane helix</keyword>
<dbReference type="PANTHER" id="PTHR30619">
    <property type="entry name" value="DNA INTERNALIZATION/COMPETENCE PROTEIN COMEC/REC2"/>
    <property type="match status" value="1"/>
</dbReference>
<gene>
    <name evidence="9" type="ORF">QVH07_02870</name>
</gene>
<accession>A0ABT7Y9G8</accession>
<reference evidence="9" key="1">
    <citation type="submission" date="2023-06" db="EMBL/GenBank/DDBJ databases">
        <title>Robiginitalea aurantiacus sp. nov. and Algoriphagus sediminis sp. nov., isolated from coastal sediment.</title>
        <authorList>
            <person name="Zhou Z.Y."/>
            <person name="An J."/>
            <person name="Jia Y.W."/>
            <person name="Du Z.J."/>
        </authorList>
    </citation>
    <scope>NUCLEOTIDE SEQUENCE</scope>
    <source>
        <strain evidence="9">C2-7</strain>
    </source>
</reference>
<protein>
    <submittedName>
        <fullName evidence="9">ComEC/Rec2 family competence protein</fullName>
    </submittedName>
</protein>
<evidence type="ECO:0000313" key="9">
    <source>
        <dbReference type="EMBL" id="MDN3203070.1"/>
    </source>
</evidence>
<keyword evidence="10" id="KW-1185">Reference proteome</keyword>
<feature type="transmembrane region" description="Helical" evidence="6">
    <location>
        <begin position="58"/>
        <end position="77"/>
    </location>
</feature>
<feature type="transmembrane region" description="Helical" evidence="6">
    <location>
        <begin position="355"/>
        <end position="375"/>
    </location>
</feature>
<dbReference type="Pfam" id="PF13567">
    <property type="entry name" value="DUF4131"/>
    <property type="match status" value="1"/>
</dbReference>
<feature type="transmembrane region" description="Helical" evidence="6">
    <location>
        <begin position="251"/>
        <end position="273"/>
    </location>
</feature>
<feature type="domain" description="DUF4131" evidence="8">
    <location>
        <begin position="35"/>
        <end position="185"/>
    </location>
</feature>
<feature type="transmembrane region" description="Helical" evidence="6">
    <location>
        <begin position="32"/>
        <end position="52"/>
    </location>
</feature>
<keyword evidence="2" id="KW-1003">Cell membrane</keyword>
<dbReference type="Proteomes" id="UP001171916">
    <property type="component" value="Unassembled WGS sequence"/>
</dbReference>
<evidence type="ECO:0000259" key="8">
    <source>
        <dbReference type="Pfam" id="PF13567"/>
    </source>
</evidence>
<organism evidence="9 10">
    <name type="scientific">Algoriphagus sediminis</name>
    <dbReference type="NCBI Taxonomy" id="3057113"/>
    <lineage>
        <taxon>Bacteria</taxon>
        <taxon>Pseudomonadati</taxon>
        <taxon>Bacteroidota</taxon>
        <taxon>Cytophagia</taxon>
        <taxon>Cytophagales</taxon>
        <taxon>Cyclobacteriaceae</taxon>
        <taxon>Algoriphagus</taxon>
    </lineage>
</organism>
<dbReference type="RefSeq" id="WP_289998621.1">
    <property type="nucleotide sequence ID" value="NZ_JAUEPH010000001.1"/>
</dbReference>
<dbReference type="InterPro" id="IPR052159">
    <property type="entry name" value="Competence_DNA_uptake"/>
</dbReference>
<feature type="transmembrane region" description="Helical" evidence="6">
    <location>
        <begin position="285"/>
        <end position="308"/>
    </location>
</feature>
<feature type="transmembrane region" description="Helical" evidence="6">
    <location>
        <begin position="478"/>
        <end position="496"/>
    </location>
</feature>
<evidence type="ECO:0000256" key="1">
    <source>
        <dbReference type="ARBA" id="ARBA00004651"/>
    </source>
</evidence>
<comment type="subcellular location">
    <subcellularLocation>
        <location evidence="1">Cell membrane</location>
        <topology evidence="1">Multi-pass membrane protein</topology>
    </subcellularLocation>
</comment>
<evidence type="ECO:0000259" key="7">
    <source>
        <dbReference type="Pfam" id="PF03772"/>
    </source>
</evidence>
<dbReference type="EMBL" id="JAUEPH010000001">
    <property type="protein sequence ID" value="MDN3203070.1"/>
    <property type="molecule type" value="Genomic_DNA"/>
</dbReference>
<keyword evidence="3 6" id="KW-0812">Transmembrane</keyword>
<evidence type="ECO:0000256" key="6">
    <source>
        <dbReference type="SAM" id="Phobius"/>
    </source>
</evidence>
<feature type="domain" description="ComEC/Rec2-related protein" evidence="7">
    <location>
        <begin position="230"/>
        <end position="498"/>
    </location>
</feature>
<dbReference type="PANTHER" id="PTHR30619:SF1">
    <property type="entry name" value="RECOMBINATION PROTEIN 2"/>
    <property type="match status" value="1"/>
</dbReference>
<keyword evidence="5 6" id="KW-0472">Membrane</keyword>
<feature type="transmembrane region" description="Helical" evidence="6">
    <location>
        <begin position="6"/>
        <end position="25"/>
    </location>
</feature>
<name>A0ABT7Y9G8_9BACT</name>
<sequence length="645" mass="74055">MNFTEVPFLRYLFFLILGVLFSEVFPIQNYMIVGWGLGLGWITYFLILIVSGQRKFRYSPFLAYSLILALGFLLASLERRNLSKLLNYPLEKSEAYVAEALDYDIQKANSKQNTFKVSKVLIDGTWDKVDAKVLIYHQMDMEFQPGQIFLIKGSSEKLPETTGPAQFDYRKFLLRKEIAFRHFVGKDLHGIGQNSDFNFFRWLQGVRNNLTNRIENSFENEEVASVVKALLIGEKESLGPETRKAYGNAGVMHILAVSGLHVGIVYLIFLFFAKAFKFSGKLKRGYLFFVILFLWFYACLTGFSPSVVRASTMFSLFLFGQMRRSEPPFFNLLGFSALIMIAYSPNMIYDVGFQLSYLAVAGIVLLQPLILNLWIPQNRILDYFWQLTSVSIAAQLATFPLSIFYFHYFPTLFLIGNLLVLPISFLIMQIGIPWLAIGSLPIIGDALAWVLNLLIQIQNFLIYGISNLDFFRLDRLTISIPTMIFIWSVLLIIAGWREFKKKIAARLLLSVSFIFVLFKSIENHRVSQNEVILYPAESGFLLDAYGKDGLKSFSKGFDPEDISYSVDPYRVSRNQRIIPNDLRAISKESDYQFPEIGISLLLDSNVLTVSSDRDFDTQLWRKGEWENLPQKETIPLEKNAIRIIY</sequence>
<feature type="transmembrane region" description="Helical" evidence="6">
    <location>
        <begin position="447"/>
        <end position="466"/>
    </location>
</feature>
<evidence type="ECO:0000256" key="2">
    <source>
        <dbReference type="ARBA" id="ARBA00022475"/>
    </source>
</evidence>
<proteinExistence type="predicted"/>
<feature type="transmembrane region" description="Helical" evidence="6">
    <location>
        <begin position="329"/>
        <end position="349"/>
    </location>
</feature>
<feature type="transmembrane region" description="Helical" evidence="6">
    <location>
        <begin position="412"/>
        <end position="435"/>
    </location>
</feature>
<dbReference type="InterPro" id="IPR025405">
    <property type="entry name" value="DUF4131"/>
</dbReference>
<dbReference type="NCBIfam" id="TIGR00360">
    <property type="entry name" value="ComEC_N-term"/>
    <property type="match status" value="1"/>
</dbReference>
<evidence type="ECO:0000256" key="3">
    <source>
        <dbReference type="ARBA" id="ARBA00022692"/>
    </source>
</evidence>
<evidence type="ECO:0000313" key="10">
    <source>
        <dbReference type="Proteomes" id="UP001171916"/>
    </source>
</evidence>
<dbReference type="Pfam" id="PF03772">
    <property type="entry name" value="Competence"/>
    <property type="match status" value="1"/>
</dbReference>